<keyword evidence="4" id="KW-0812">Transmembrane</keyword>
<comment type="pathway">
    <text evidence="12">Steroid hormone biosynthesis; dafachronic acid biosynthesis.</text>
</comment>
<comment type="similarity">
    <text evidence="13">Belongs to the cholesterol 7-desaturase family.</text>
</comment>
<dbReference type="PANTHER" id="PTHR21266">
    <property type="entry name" value="IRON-SULFUR DOMAIN CONTAINING PROTEIN"/>
    <property type="match status" value="1"/>
</dbReference>
<evidence type="ECO:0000256" key="8">
    <source>
        <dbReference type="ARBA" id="ARBA00023002"/>
    </source>
</evidence>
<sequence length="498" mass="55394">MRLCLAHFPSASAAFERDVCTSNLELRARRRATAAAIAFESPGPRDGRQPPLAASLPRYTQHTLSPSSQFATRTMSSLWSFVQEQPTAAAYAALAFIIWIAYKIASRPINYVKELSCVGFDPTLESGSAGRWKGKSRSELATEMSRMRKLGNLPPAFPNGWFALLESDTLAKNRVMHVAALGENFAVFRGESGEVYVLDAYCPHLGANMAVGGCVKGESLECPFHAWRFGGKDGQCVAIPYAEKVPEFAKARRWHSVEVNSFIFVWYHAQNEEPTWKLSALPQLAPSQWVYRGRSEFYISAHIQEIPENGADVAHLNAIHGPSLLAGGTLSTSGFLAGGSWARHLWTATWAAQTGPNEGHKAILSLVHEFRLFSKFAMIKMNVNAVQIGPGYVELSVDTTFGKAVILQSVTPVGPLLQRVIHRMYAAPSMPAPFANMIMLGEAIMFKRDIIVWNHKKFEDRPLLVREDKAINRYRRWYSQFYSENSPRLGKSPDGLDW</sequence>
<evidence type="ECO:0000256" key="9">
    <source>
        <dbReference type="ARBA" id="ARBA00023004"/>
    </source>
</evidence>
<dbReference type="Pfam" id="PF19298">
    <property type="entry name" value="KshA_C"/>
    <property type="match status" value="1"/>
</dbReference>
<evidence type="ECO:0000256" key="4">
    <source>
        <dbReference type="ARBA" id="ARBA00022692"/>
    </source>
</evidence>
<dbReference type="AlphaFoldDB" id="A0A8S1BVW4"/>
<evidence type="ECO:0000256" key="5">
    <source>
        <dbReference type="ARBA" id="ARBA00022714"/>
    </source>
</evidence>
<dbReference type="OrthoDB" id="426882at2759"/>
<keyword evidence="19" id="KW-1185">Reference proteome</keyword>
<evidence type="ECO:0000259" key="17">
    <source>
        <dbReference type="PROSITE" id="PS51296"/>
    </source>
</evidence>
<dbReference type="GO" id="GO:0046872">
    <property type="term" value="F:metal ion binding"/>
    <property type="evidence" value="ECO:0007669"/>
    <property type="project" value="UniProtKB-KW"/>
</dbReference>
<dbReference type="SUPFAM" id="SSF50022">
    <property type="entry name" value="ISP domain"/>
    <property type="match status" value="1"/>
</dbReference>
<evidence type="ECO:0000256" key="10">
    <source>
        <dbReference type="ARBA" id="ARBA00023014"/>
    </source>
</evidence>
<organism evidence="18 19">
    <name type="scientific">Cloeon dipterum</name>
    <dbReference type="NCBI Taxonomy" id="197152"/>
    <lineage>
        <taxon>Eukaryota</taxon>
        <taxon>Metazoa</taxon>
        <taxon>Ecdysozoa</taxon>
        <taxon>Arthropoda</taxon>
        <taxon>Hexapoda</taxon>
        <taxon>Insecta</taxon>
        <taxon>Pterygota</taxon>
        <taxon>Palaeoptera</taxon>
        <taxon>Ephemeroptera</taxon>
        <taxon>Pisciforma</taxon>
        <taxon>Baetidae</taxon>
        <taxon>Cloeon</taxon>
    </lineage>
</organism>
<comment type="cofactor">
    <cofactor evidence="1">
        <name>Fe cation</name>
        <dbReference type="ChEBI" id="CHEBI:24875"/>
    </cofactor>
</comment>
<dbReference type="GO" id="GO:0016020">
    <property type="term" value="C:membrane"/>
    <property type="evidence" value="ECO:0007669"/>
    <property type="project" value="UniProtKB-SubCell"/>
</dbReference>
<dbReference type="InterPro" id="IPR017941">
    <property type="entry name" value="Rieske_2Fe-2S"/>
</dbReference>
<dbReference type="EMBL" id="CADEPI010000013">
    <property type="protein sequence ID" value="CAB3363746.1"/>
    <property type="molecule type" value="Genomic_DNA"/>
</dbReference>
<dbReference type="InterPro" id="IPR045605">
    <property type="entry name" value="KshA-like_C"/>
</dbReference>
<comment type="pathway">
    <text evidence="3">Hormone biosynthesis.</text>
</comment>
<evidence type="ECO:0000256" key="13">
    <source>
        <dbReference type="ARBA" id="ARBA00025729"/>
    </source>
</evidence>
<dbReference type="SUPFAM" id="SSF55961">
    <property type="entry name" value="Bet v1-like"/>
    <property type="match status" value="1"/>
</dbReference>
<evidence type="ECO:0000256" key="12">
    <source>
        <dbReference type="ARBA" id="ARBA00025712"/>
    </source>
</evidence>
<dbReference type="GO" id="GO:0005737">
    <property type="term" value="C:cytoplasm"/>
    <property type="evidence" value="ECO:0007669"/>
    <property type="project" value="TreeGrafter"/>
</dbReference>
<dbReference type="Pfam" id="PF00355">
    <property type="entry name" value="Rieske"/>
    <property type="match status" value="1"/>
</dbReference>
<reference evidence="18 19" key="1">
    <citation type="submission" date="2020-04" db="EMBL/GenBank/DDBJ databases">
        <authorList>
            <person name="Alioto T."/>
            <person name="Alioto T."/>
            <person name="Gomez Garrido J."/>
        </authorList>
    </citation>
    <scope>NUCLEOTIDE SEQUENCE [LARGE SCALE GENOMIC DNA]</scope>
</reference>
<feature type="domain" description="Rieske" evidence="17">
    <location>
        <begin position="161"/>
        <end position="265"/>
    </location>
</feature>
<dbReference type="GO" id="GO:0170056">
    <property type="term" value="F:cholesterol 7-desaturase [NAD(P)H] activity"/>
    <property type="evidence" value="ECO:0007669"/>
    <property type="project" value="UniProtKB-EC"/>
</dbReference>
<evidence type="ECO:0000256" key="16">
    <source>
        <dbReference type="ARBA" id="ARBA00049548"/>
    </source>
</evidence>
<gene>
    <name evidence="18" type="ORF">CLODIP_2_CD10015</name>
</gene>
<comment type="catalytic activity">
    <reaction evidence="16">
        <text>cholesterol + NADPH + O2 + H(+) = 7-dehydrocholesterol + NADP(+) + 2 H2O</text>
        <dbReference type="Rhea" id="RHEA:45024"/>
        <dbReference type="ChEBI" id="CHEBI:15377"/>
        <dbReference type="ChEBI" id="CHEBI:15378"/>
        <dbReference type="ChEBI" id="CHEBI:15379"/>
        <dbReference type="ChEBI" id="CHEBI:16113"/>
        <dbReference type="ChEBI" id="CHEBI:17759"/>
        <dbReference type="ChEBI" id="CHEBI:57783"/>
        <dbReference type="ChEBI" id="CHEBI:58349"/>
        <dbReference type="EC" id="1.14.19.21"/>
    </reaction>
    <physiologicalReaction direction="left-to-right" evidence="16">
        <dbReference type="Rhea" id="RHEA:45025"/>
    </physiologicalReaction>
</comment>
<dbReference type="InterPro" id="IPR050584">
    <property type="entry name" value="Cholesterol_7-desaturase"/>
</dbReference>
<dbReference type="Proteomes" id="UP000494165">
    <property type="component" value="Unassembled WGS sequence"/>
</dbReference>
<dbReference type="Gene3D" id="3.90.380.10">
    <property type="entry name" value="Naphthalene 1,2-dioxygenase Alpha Subunit, Chain A, domain 1"/>
    <property type="match status" value="1"/>
</dbReference>
<keyword evidence="6" id="KW-0479">Metal-binding</keyword>
<proteinExistence type="inferred from homology"/>
<evidence type="ECO:0000256" key="15">
    <source>
        <dbReference type="ARBA" id="ARBA00047853"/>
    </source>
</evidence>
<dbReference type="PROSITE" id="PS51296">
    <property type="entry name" value="RIESKE"/>
    <property type="match status" value="1"/>
</dbReference>
<evidence type="ECO:0000313" key="19">
    <source>
        <dbReference type="Proteomes" id="UP000494165"/>
    </source>
</evidence>
<evidence type="ECO:0000256" key="7">
    <source>
        <dbReference type="ARBA" id="ARBA00022989"/>
    </source>
</evidence>
<comment type="caution">
    <text evidence="18">The sequence shown here is derived from an EMBL/GenBank/DDBJ whole genome shotgun (WGS) entry which is preliminary data.</text>
</comment>
<comment type="subcellular location">
    <subcellularLocation>
        <location evidence="2">Membrane</location>
    </subcellularLocation>
</comment>
<dbReference type="InterPro" id="IPR036922">
    <property type="entry name" value="Rieske_2Fe-2S_sf"/>
</dbReference>
<keyword evidence="11" id="KW-0472">Membrane</keyword>
<dbReference type="Gene3D" id="2.102.10.10">
    <property type="entry name" value="Rieske [2Fe-2S] iron-sulphur domain"/>
    <property type="match status" value="1"/>
</dbReference>
<keyword evidence="10" id="KW-0411">Iron-sulfur</keyword>
<evidence type="ECO:0000256" key="14">
    <source>
        <dbReference type="ARBA" id="ARBA00026095"/>
    </source>
</evidence>
<evidence type="ECO:0000256" key="6">
    <source>
        <dbReference type="ARBA" id="ARBA00022723"/>
    </source>
</evidence>
<evidence type="ECO:0000256" key="11">
    <source>
        <dbReference type="ARBA" id="ARBA00023136"/>
    </source>
</evidence>
<dbReference type="GO" id="GO:0008203">
    <property type="term" value="P:cholesterol metabolic process"/>
    <property type="evidence" value="ECO:0007669"/>
    <property type="project" value="InterPro"/>
</dbReference>
<comment type="catalytic activity">
    <reaction evidence="15">
        <text>cholesterol + NADH + O2 + H(+) = 7-dehydrocholesterol + NAD(+) + 2 H2O</text>
        <dbReference type="Rhea" id="RHEA:51644"/>
        <dbReference type="ChEBI" id="CHEBI:15377"/>
        <dbReference type="ChEBI" id="CHEBI:15378"/>
        <dbReference type="ChEBI" id="CHEBI:15379"/>
        <dbReference type="ChEBI" id="CHEBI:16113"/>
        <dbReference type="ChEBI" id="CHEBI:17759"/>
        <dbReference type="ChEBI" id="CHEBI:57540"/>
        <dbReference type="ChEBI" id="CHEBI:57945"/>
        <dbReference type="EC" id="1.14.19.21"/>
    </reaction>
    <physiologicalReaction direction="left-to-right" evidence="15">
        <dbReference type="Rhea" id="RHEA:51645"/>
    </physiologicalReaction>
</comment>
<evidence type="ECO:0000256" key="1">
    <source>
        <dbReference type="ARBA" id="ARBA00001962"/>
    </source>
</evidence>
<accession>A0A8S1BVW4</accession>
<dbReference type="GO" id="GO:0051537">
    <property type="term" value="F:2 iron, 2 sulfur cluster binding"/>
    <property type="evidence" value="ECO:0007669"/>
    <property type="project" value="UniProtKB-KW"/>
</dbReference>
<dbReference type="PANTHER" id="PTHR21266:SF32">
    <property type="entry name" value="CHOLESTEROL 7-DESATURASE NVD"/>
    <property type="match status" value="1"/>
</dbReference>
<keyword evidence="7" id="KW-1133">Transmembrane helix</keyword>
<evidence type="ECO:0000256" key="3">
    <source>
        <dbReference type="ARBA" id="ARBA00004972"/>
    </source>
</evidence>
<keyword evidence="9" id="KW-0408">Iron</keyword>
<evidence type="ECO:0000313" key="18">
    <source>
        <dbReference type="EMBL" id="CAB3363746.1"/>
    </source>
</evidence>
<protein>
    <recommendedName>
        <fullName evidence="14">cholesterol 7-desaturase</fullName>
        <ecNumber evidence="14">1.14.19.21</ecNumber>
    </recommendedName>
</protein>
<keyword evidence="8" id="KW-0560">Oxidoreductase</keyword>
<name>A0A8S1BVW4_9INSE</name>
<dbReference type="EC" id="1.14.19.21" evidence="14"/>
<evidence type="ECO:0000256" key="2">
    <source>
        <dbReference type="ARBA" id="ARBA00004370"/>
    </source>
</evidence>
<keyword evidence="5" id="KW-0001">2Fe-2S</keyword>